<organism evidence="1 2">
    <name type="scientific">Pseudonocardia acidicola</name>
    <dbReference type="NCBI Taxonomy" id="2724939"/>
    <lineage>
        <taxon>Bacteria</taxon>
        <taxon>Bacillati</taxon>
        <taxon>Actinomycetota</taxon>
        <taxon>Actinomycetes</taxon>
        <taxon>Pseudonocardiales</taxon>
        <taxon>Pseudonocardiaceae</taxon>
        <taxon>Pseudonocardia</taxon>
    </lineage>
</organism>
<keyword evidence="2" id="KW-1185">Reference proteome</keyword>
<name>A0ABX1S4D5_9PSEU</name>
<accession>A0ABX1S4D5</accession>
<evidence type="ECO:0000313" key="2">
    <source>
        <dbReference type="Proteomes" id="UP000820669"/>
    </source>
</evidence>
<dbReference type="EMBL" id="JAAXLA010000004">
    <property type="protein sequence ID" value="NMH96456.1"/>
    <property type="molecule type" value="Genomic_DNA"/>
</dbReference>
<evidence type="ECO:0000313" key="1">
    <source>
        <dbReference type="EMBL" id="NMH96456.1"/>
    </source>
</evidence>
<reference evidence="1 2" key="1">
    <citation type="submission" date="2020-04" db="EMBL/GenBank/DDBJ databases">
        <authorList>
            <person name="Klaysubun C."/>
            <person name="Duangmal K."/>
            <person name="Lipun K."/>
        </authorList>
    </citation>
    <scope>NUCLEOTIDE SEQUENCE [LARGE SCALE GENOMIC DNA]</scope>
    <source>
        <strain evidence="1 2">K10HN5</strain>
    </source>
</reference>
<dbReference type="Proteomes" id="UP000820669">
    <property type="component" value="Unassembled WGS sequence"/>
</dbReference>
<gene>
    <name evidence="1" type="ORF">HF526_03845</name>
</gene>
<comment type="caution">
    <text evidence="1">The sequence shown here is derived from an EMBL/GenBank/DDBJ whole genome shotgun (WGS) entry which is preliminary data.</text>
</comment>
<proteinExistence type="predicted"/>
<protein>
    <submittedName>
        <fullName evidence="1">GAF domain-containing protein</fullName>
    </submittedName>
</protein>
<sequence length="153" mass="16374">MVYRAPMRSRRDGVPPGVDRALAEGLCGVGGTIDPAPDDLDDAIARVAAGYAERTAARLGRFAEVPDGAFVWTRGGDGDYHLGRLAGPWRYDGSAAARAVDLVHVRDCTWTAVPGQEVPAGTVRAFARGGRNFQRIHDNGMGAQSLAVWERWG</sequence>